<keyword evidence="1" id="KW-0812">Transmembrane</keyword>
<comment type="caution">
    <text evidence="2">The sequence shown here is derived from an EMBL/GenBank/DDBJ whole genome shotgun (WGS) entry which is preliminary data.</text>
</comment>
<evidence type="ECO:0000256" key="1">
    <source>
        <dbReference type="SAM" id="Phobius"/>
    </source>
</evidence>
<dbReference type="EMBL" id="CAKP01000138">
    <property type="protein sequence ID" value="CCJ34608.1"/>
    <property type="molecule type" value="Genomic_DNA"/>
</dbReference>
<gene>
    <name evidence="2" type="ORF">CAAU_2525</name>
</gene>
<sequence>MLIKLSLKNGKKGFVELILIIIFAVLMSISFFALNTAYNNFNEIYQIKNKTQSKYYAEIGLNYAIEGIKNKIFTGNRQFYLLFEGDYINVSQTLLGKRYAYIKIICTNGVGYITYNISAKGVYDDYLTYLSEQITIKND</sequence>
<feature type="transmembrane region" description="Helical" evidence="1">
    <location>
        <begin position="14"/>
        <end position="34"/>
    </location>
</feature>
<keyword evidence="1" id="KW-1133">Transmembrane helix</keyword>
<dbReference type="AlphaFoldDB" id="I7LI73"/>
<evidence type="ECO:0000313" key="3">
    <source>
        <dbReference type="Proteomes" id="UP000007652"/>
    </source>
</evidence>
<dbReference type="STRING" id="857293.CAAU_2525"/>
<evidence type="ECO:0000313" key="2">
    <source>
        <dbReference type="EMBL" id="CCJ34608.1"/>
    </source>
</evidence>
<dbReference type="Proteomes" id="UP000007652">
    <property type="component" value="Unassembled WGS sequence"/>
</dbReference>
<name>I7LI73_9CLOT</name>
<protein>
    <recommendedName>
        <fullName evidence="4">Type II secretion system protein</fullName>
    </recommendedName>
</protein>
<reference evidence="2 3" key="1">
    <citation type="journal article" date="2011" name="J. Bacteriol.">
        <title>Draft genome sequence of Caloramator australicus strain RC3T, a thermoanaerobe from the Great Artesian Basin of Australia.</title>
        <authorList>
            <person name="Ogg C.D."/>
            <person name="Patel B.K.C."/>
        </authorList>
    </citation>
    <scope>NUCLEOTIDE SEQUENCE [LARGE SCALE GENOMIC DNA]</scope>
    <source>
        <strain evidence="2 3">RC3</strain>
    </source>
</reference>
<keyword evidence="3" id="KW-1185">Reference proteome</keyword>
<keyword evidence="1" id="KW-0472">Membrane</keyword>
<organism evidence="2 3">
    <name type="scientific">Caloramator australicus RC3</name>
    <dbReference type="NCBI Taxonomy" id="857293"/>
    <lineage>
        <taxon>Bacteria</taxon>
        <taxon>Bacillati</taxon>
        <taxon>Bacillota</taxon>
        <taxon>Clostridia</taxon>
        <taxon>Eubacteriales</taxon>
        <taxon>Clostridiaceae</taxon>
        <taxon>Caloramator</taxon>
    </lineage>
</organism>
<evidence type="ECO:0008006" key="4">
    <source>
        <dbReference type="Google" id="ProtNLM"/>
    </source>
</evidence>
<proteinExistence type="predicted"/>
<accession>I7LI73</accession>
<dbReference type="OrthoDB" id="9775734at2"/>